<evidence type="ECO:0000256" key="1">
    <source>
        <dbReference type="ARBA" id="ARBA00001668"/>
    </source>
</evidence>
<organism evidence="22 23">
    <name type="scientific">Desulfosporosinus metallidurans</name>
    <dbReference type="NCBI Taxonomy" id="1888891"/>
    <lineage>
        <taxon>Bacteria</taxon>
        <taxon>Bacillati</taxon>
        <taxon>Bacillota</taxon>
        <taxon>Clostridia</taxon>
        <taxon>Eubacteriales</taxon>
        <taxon>Desulfitobacteriaceae</taxon>
        <taxon>Desulfosporosinus</taxon>
    </lineage>
</organism>
<dbReference type="InterPro" id="IPR035937">
    <property type="entry name" value="FPG_N"/>
</dbReference>
<evidence type="ECO:0000256" key="5">
    <source>
        <dbReference type="ARBA" id="ARBA00012720"/>
    </source>
</evidence>
<keyword evidence="11" id="KW-0862">Zinc</keyword>
<dbReference type="EMBL" id="MLBF01000036">
    <property type="protein sequence ID" value="OLN29051.1"/>
    <property type="molecule type" value="Genomic_DNA"/>
</dbReference>
<evidence type="ECO:0000256" key="9">
    <source>
        <dbReference type="ARBA" id="ARBA00022771"/>
    </source>
</evidence>
<evidence type="ECO:0000259" key="21">
    <source>
        <dbReference type="PROSITE" id="PS51068"/>
    </source>
</evidence>
<keyword evidence="13" id="KW-0234">DNA repair</keyword>
<feature type="domain" description="Formamidopyrimidine-DNA glycosylase catalytic" evidence="21">
    <location>
        <begin position="2"/>
        <end position="140"/>
    </location>
</feature>
<dbReference type="InterPro" id="IPR010979">
    <property type="entry name" value="Ribosomal_uS13-like_H2TH"/>
</dbReference>
<dbReference type="GO" id="GO:0008270">
    <property type="term" value="F:zinc ion binding"/>
    <property type="evidence" value="ECO:0007669"/>
    <property type="project" value="UniProtKB-KW"/>
</dbReference>
<evidence type="ECO:0000313" key="23">
    <source>
        <dbReference type="Proteomes" id="UP000186102"/>
    </source>
</evidence>
<dbReference type="Pfam" id="PF06831">
    <property type="entry name" value="H2TH"/>
    <property type="match status" value="1"/>
</dbReference>
<accession>A0A1Q8QNY3</accession>
<dbReference type="OrthoDB" id="9800855at2"/>
<dbReference type="InterPro" id="IPR000214">
    <property type="entry name" value="Znf_DNA_glyclase/AP_lyase"/>
</dbReference>
<sequence length="303" mass="34029">MPEIPEMEIYKDYLNRCVKGKRIDEVNVLRAKSVNLESTDFCQVVIGRLITEIMRRGKYLVFQLDDGHYLLTHMMLNGRLFYVTTENLETLQGSTSNQSPKALMSEIVHSNAEDLRQRIKGLPGKVSIVFGLSDGSVLLFCRLTLGYLHYLGQDQLETKLRELGSDPLDPNFNAQGFSQLLEGKKGMIKPWLMNPKNIAGVGNAYSNEALFRAGILPTRSISGISLTDKMNLYNSLVTVVQESIRLGGDMEEPFAPWDDFTGGYNPFFGVYDRVDKPCPVCHELIQTSVVGGRNAFFCSHCQK</sequence>
<keyword evidence="23" id="KW-1185">Reference proteome</keyword>
<evidence type="ECO:0000256" key="6">
    <source>
        <dbReference type="ARBA" id="ARBA00016240"/>
    </source>
</evidence>
<evidence type="ECO:0000256" key="10">
    <source>
        <dbReference type="ARBA" id="ARBA00022801"/>
    </source>
</evidence>
<comment type="cofactor">
    <cofactor evidence="2">
        <name>Zn(2+)</name>
        <dbReference type="ChEBI" id="CHEBI:29105"/>
    </cofactor>
</comment>
<evidence type="ECO:0000259" key="20">
    <source>
        <dbReference type="PROSITE" id="PS51066"/>
    </source>
</evidence>
<comment type="caution">
    <text evidence="22">The sequence shown here is derived from an EMBL/GenBank/DDBJ whole genome shotgun (WGS) entry which is preliminary data.</text>
</comment>
<comment type="catalytic activity">
    <reaction evidence="1">
        <text>Hydrolysis of DNA containing ring-opened 7-methylguanine residues, releasing 2,6-diamino-4-hydroxy-5-(N-methyl)formamidopyrimidine.</text>
        <dbReference type="EC" id="3.2.2.23"/>
    </reaction>
</comment>
<keyword evidence="12" id="KW-0238">DNA-binding</keyword>
<evidence type="ECO:0000256" key="12">
    <source>
        <dbReference type="ARBA" id="ARBA00023125"/>
    </source>
</evidence>
<dbReference type="PANTHER" id="PTHR22993:SF9">
    <property type="entry name" value="FORMAMIDOPYRIMIDINE-DNA GLYCOSYLASE"/>
    <property type="match status" value="1"/>
</dbReference>
<dbReference type="RefSeq" id="WP_075366164.1">
    <property type="nucleotide sequence ID" value="NZ_MLBF01000036.1"/>
</dbReference>
<dbReference type="EC" id="3.2.2.23" evidence="4"/>
<dbReference type="SUPFAM" id="SSF81624">
    <property type="entry name" value="N-terminal domain of MutM-like DNA repair proteins"/>
    <property type="match status" value="1"/>
</dbReference>
<dbReference type="SMART" id="SM01232">
    <property type="entry name" value="H2TH"/>
    <property type="match status" value="1"/>
</dbReference>
<dbReference type="Pfam" id="PF01149">
    <property type="entry name" value="Fapy_DNA_glyco"/>
    <property type="match status" value="1"/>
</dbReference>
<dbReference type="GO" id="GO:0003684">
    <property type="term" value="F:damaged DNA binding"/>
    <property type="evidence" value="ECO:0007669"/>
    <property type="project" value="InterPro"/>
</dbReference>
<keyword evidence="16" id="KW-0326">Glycosidase</keyword>
<evidence type="ECO:0000313" key="22">
    <source>
        <dbReference type="EMBL" id="OLN29051.1"/>
    </source>
</evidence>
<evidence type="ECO:0000256" key="4">
    <source>
        <dbReference type="ARBA" id="ARBA00012024"/>
    </source>
</evidence>
<proteinExistence type="inferred from homology"/>
<dbReference type="PROSITE" id="PS51068">
    <property type="entry name" value="FPG_CAT"/>
    <property type="match status" value="1"/>
</dbReference>
<evidence type="ECO:0000256" key="2">
    <source>
        <dbReference type="ARBA" id="ARBA00001947"/>
    </source>
</evidence>
<dbReference type="GO" id="GO:0034039">
    <property type="term" value="F:8-oxo-7,8-dihydroguanine DNA N-glycosylase activity"/>
    <property type="evidence" value="ECO:0007669"/>
    <property type="project" value="TreeGrafter"/>
</dbReference>
<feature type="domain" description="FPG-type" evidence="20">
    <location>
        <begin position="269"/>
        <end position="303"/>
    </location>
</feature>
<dbReference type="Pfam" id="PF06827">
    <property type="entry name" value="zf-FPG_IleRS"/>
    <property type="match status" value="1"/>
</dbReference>
<dbReference type="STRING" id="1888891.DSOL_3712"/>
<evidence type="ECO:0000256" key="7">
    <source>
        <dbReference type="ARBA" id="ARBA00022723"/>
    </source>
</evidence>
<keyword evidence="10" id="KW-0378">Hydrolase</keyword>
<keyword evidence="14" id="KW-0456">Lyase</keyword>
<dbReference type="InterPro" id="IPR015886">
    <property type="entry name" value="H2TH_FPG"/>
</dbReference>
<name>A0A1Q8QNY3_9FIRM</name>
<evidence type="ECO:0000256" key="18">
    <source>
        <dbReference type="ARBA" id="ARBA00044632"/>
    </source>
</evidence>
<dbReference type="InterPro" id="IPR010663">
    <property type="entry name" value="Znf_FPG/IleRS"/>
</dbReference>
<protein>
    <recommendedName>
        <fullName evidence="6">Formamidopyrimidine-DNA glycosylase</fullName>
        <ecNumber evidence="4">3.2.2.23</ecNumber>
        <ecNumber evidence="5">4.2.99.18</ecNumber>
    </recommendedName>
    <alternativeName>
        <fullName evidence="17">DNA-(apurinic or apyrimidinic site) lyase MutM</fullName>
    </alternativeName>
</protein>
<dbReference type="PANTHER" id="PTHR22993">
    <property type="entry name" value="FORMAMIDOPYRIMIDINE-DNA GLYCOSYLASE"/>
    <property type="match status" value="1"/>
</dbReference>
<reference evidence="22 23" key="1">
    <citation type="submission" date="2016-09" db="EMBL/GenBank/DDBJ databases">
        <title>Complete genome of Desulfosporosinus sp. OL.</title>
        <authorList>
            <person name="Mardanov A."/>
            <person name="Beletsky A."/>
            <person name="Panova A."/>
            <person name="Karnachuk O."/>
            <person name="Ravin N."/>
        </authorList>
    </citation>
    <scope>NUCLEOTIDE SEQUENCE [LARGE SCALE GENOMIC DNA]</scope>
    <source>
        <strain evidence="22 23">OL</strain>
    </source>
</reference>
<dbReference type="InterPro" id="IPR015887">
    <property type="entry name" value="DNA_glyclase_Znf_dom_DNA_BS"/>
</dbReference>
<evidence type="ECO:0000256" key="15">
    <source>
        <dbReference type="ARBA" id="ARBA00023268"/>
    </source>
</evidence>
<evidence type="ECO:0000256" key="8">
    <source>
        <dbReference type="ARBA" id="ARBA00022763"/>
    </source>
</evidence>
<gene>
    <name evidence="22" type="ORF">DSOL_3712</name>
</gene>
<comment type="similarity">
    <text evidence="3">Belongs to the FPG family.</text>
</comment>
<dbReference type="InterPro" id="IPR012319">
    <property type="entry name" value="FPG_cat"/>
</dbReference>
<evidence type="ECO:0000256" key="19">
    <source>
        <dbReference type="PROSITE-ProRule" id="PRU00391"/>
    </source>
</evidence>
<dbReference type="SMART" id="SM00898">
    <property type="entry name" value="Fapy_DNA_glyco"/>
    <property type="match status" value="1"/>
</dbReference>
<keyword evidence="7" id="KW-0479">Metal-binding</keyword>
<dbReference type="AlphaFoldDB" id="A0A1Q8QNY3"/>
<evidence type="ECO:0000256" key="11">
    <source>
        <dbReference type="ARBA" id="ARBA00022833"/>
    </source>
</evidence>
<keyword evidence="15" id="KW-0511">Multifunctional enzyme</keyword>
<dbReference type="EC" id="4.2.99.18" evidence="5"/>
<dbReference type="GO" id="GO:0140078">
    <property type="term" value="F:class I DNA-(apurinic or apyrimidinic site) endonuclease activity"/>
    <property type="evidence" value="ECO:0007669"/>
    <property type="project" value="UniProtKB-EC"/>
</dbReference>
<evidence type="ECO:0000256" key="14">
    <source>
        <dbReference type="ARBA" id="ARBA00023239"/>
    </source>
</evidence>
<dbReference type="Proteomes" id="UP000186102">
    <property type="component" value="Unassembled WGS sequence"/>
</dbReference>
<evidence type="ECO:0000256" key="17">
    <source>
        <dbReference type="ARBA" id="ARBA00030638"/>
    </source>
</evidence>
<evidence type="ECO:0000256" key="13">
    <source>
        <dbReference type="ARBA" id="ARBA00023204"/>
    </source>
</evidence>
<evidence type="ECO:0000256" key="16">
    <source>
        <dbReference type="ARBA" id="ARBA00023295"/>
    </source>
</evidence>
<dbReference type="Gene3D" id="1.10.8.50">
    <property type="match status" value="1"/>
</dbReference>
<comment type="catalytic activity">
    <reaction evidence="18">
        <text>2'-deoxyribonucleotide-(2'-deoxyribose 5'-phosphate)-2'-deoxyribonucleotide-DNA = a 3'-end 2'-deoxyribonucleotide-(2,3-dehydro-2,3-deoxyribose 5'-phosphate)-DNA + a 5'-end 5'-phospho-2'-deoxyribonucleoside-DNA + H(+)</text>
        <dbReference type="Rhea" id="RHEA:66592"/>
        <dbReference type="Rhea" id="RHEA-COMP:13180"/>
        <dbReference type="Rhea" id="RHEA-COMP:16897"/>
        <dbReference type="Rhea" id="RHEA-COMP:17067"/>
        <dbReference type="ChEBI" id="CHEBI:15378"/>
        <dbReference type="ChEBI" id="CHEBI:136412"/>
        <dbReference type="ChEBI" id="CHEBI:157695"/>
        <dbReference type="ChEBI" id="CHEBI:167181"/>
        <dbReference type="EC" id="4.2.99.18"/>
    </reaction>
</comment>
<dbReference type="Gene3D" id="3.20.190.10">
    <property type="entry name" value="MutM-like, N-terminal"/>
    <property type="match status" value="1"/>
</dbReference>
<dbReference type="SUPFAM" id="SSF57716">
    <property type="entry name" value="Glucocorticoid receptor-like (DNA-binding domain)"/>
    <property type="match status" value="1"/>
</dbReference>
<keyword evidence="8" id="KW-0227">DNA damage</keyword>
<keyword evidence="9 19" id="KW-0863">Zinc-finger</keyword>
<evidence type="ECO:0000256" key="3">
    <source>
        <dbReference type="ARBA" id="ARBA00009409"/>
    </source>
</evidence>
<dbReference type="PROSITE" id="PS51066">
    <property type="entry name" value="ZF_FPG_2"/>
    <property type="match status" value="1"/>
</dbReference>
<dbReference type="GO" id="GO:0006284">
    <property type="term" value="P:base-excision repair"/>
    <property type="evidence" value="ECO:0007669"/>
    <property type="project" value="InterPro"/>
</dbReference>
<dbReference type="PROSITE" id="PS01242">
    <property type="entry name" value="ZF_FPG_1"/>
    <property type="match status" value="1"/>
</dbReference>
<dbReference type="SUPFAM" id="SSF46946">
    <property type="entry name" value="S13-like H2TH domain"/>
    <property type="match status" value="1"/>
</dbReference>